<keyword evidence="7" id="KW-1005">Bacterial flagellum biogenesis</keyword>
<organism evidence="11 12">
    <name type="scientific">Bacillus salitolerans</name>
    <dbReference type="NCBI Taxonomy" id="1437434"/>
    <lineage>
        <taxon>Bacteria</taxon>
        <taxon>Bacillati</taxon>
        <taxon>Bacillota</taxon>
        <taxon>Bacilli</taxon>
        <taxon>Bacillales</taxon>
        <taxon>Bacillaceae</taxon>
        <taxon>Bacillus</taxon>
    </lineage>
</organism>
<keyword evidence="11" id="KW-0966">Cell projection</keyword>
<keyword evidence="5" id="KW-1003">Cell membrane</keyword>
<evidence type="ECO:0000313" key="11">
    <source>
        <dbReference type="EMBL" id="MFD1735816.1"/>
    </source>
</evidence>
<evidence type="ECO:0000256" key="5">
    <source>
        <dbReference type="ARBA" id="ARBA00022475"/>
    </source>
</evidence>
<keyword evidence="4" id="KW-0813">Transport</keyword>
<comment type="subcellular location">
    <subcellularLocation>
        <location evidence="1">Cell membrane</location>
        <topology evidence="1">Peripheral membrane protein</topology>
        <orientation evidence="1">Cytoplasmic side</orientation>
    </subcellularLocation>
</comment>
<keyword evidence="12" id="KW-1185">Reference proteome</keyword>
<evidence type="ECO:0000256" key="10">
    <source>
        <dbReference type="ARBA" id="ARBA00023225"/>
    </source>
</evidence>
<evidence type="ECO:0000256" key="6">
    <source>
        <dbReference type="ARBA" id="ARBA00022500"/>
    </source>
</evidence>
<evidence type="ECO:0000256" key="1">
    <source>
        <dbReference type="ARBA" id="ARBA00004413"/>
    </source>
</evidence>
<evidence type="ECO:0000256" key="2">
    <source>
        <dbReference type="ARBA" id="ARBA00010004"/>
    </source>
</evidence>
<reference evidence="12" key="1">
    <citation type="journal article" date="2019" name="Int. J. Syst. Evol. Microbiol.">
        <title>The Global Catalogue of Microorganisms (GCM) 10K type strain sequencing project: providing services to taxonomists for standard genome sequencing and annotation.</title>
        <authorList>
            <consortium name="The Broad Institute Genomics Platform"/>
            <consortium name="The Broad Institute Genome Sequencing Center for Infectious Disease"/>
            <person name="Wu L."/>
            <person name="Ma J."/>
        </authorList>
    </citation>
    <scope>NUCLEOTIDE SEQUENCE [LARGE SCALE GENOMIC DNA]</scope>
    <source>
        <strain evidence="12">CCUG 49339</strain>
    </source>
</reference>
<dbReference type="Pfam" id="PF02050">
    <property type="entry name" value="FliJ"/>
    <property type="match status" value="1"/>
</dbReference>
<keyword evidence="11" id="KW-0282">Flagellum</keyword>
<dbReference type="Gene3D" id="1.10.287.1700">
    <property type="match status" value="1"/>
</dbReference>
<dbReference type="RefSeq" id="WP_377926922.1">
    <property type="nucleotide sequence ID" value="NZ_JBHUEM010000003.1"/>
</dbReference>
<evidence type="ECO:0000256" key="9">
    <source>
        <dbReference type="ARBA" id="ARBA00023136"/>
    </source>
</evidence>
<sequence>MDFTFKFQKILSIKETEKQRALESYQQSISEFESVAEKLYSFLKQKEDLETNQLNKISDGISVHEIKYHQQFIMNLEKTIMHFQKLVISARQKMHTQEEALLEKNIEVKKYEKIKEKERAIQLELTKINENKLMDDISIQQFMNREIR</sequence>
<evidence type="ECO:0000256" key="3">
    <source>
        <dbReference type="ARBA" id="ARBA00020392"/>
    </source>
</evidence>
<accession>A0ABW4LLM0</accession>
<dbReference type="InterPro" id="IPR053716">
    <property type="entry name" value="Flag_assembly_chemotaxis_eff"/>
</dbReference>
<evidence type="ECO:0000256" key="4">
    <source>
        <dbReference type="ARBA" id="ARBA00022448"/>
    </source>
</evidence>
<comment type="caution">
    <text evidence="11">The sequence shown here is derived from an EMBL/GenBank/DDBJ whole genome shotgun (WGS) entry which is preliminary data.</text>
</comment>
<evidence type="ECO:0000256" key="7">
    <source>
        <dbReference type="ARBA" id="ARBA00022795"/>
    </source>
</evidence>
<keyword evidence="6" id="KW-0145">Chemotaxis</keyword>
<gene>
    <name evidence="11" type="primary">fliJ</name>
    <name evidence="11" type="ORF">ACFSCX_04475</name>
</gene>
<dbReference type="NCBIfam" id="TIGR02473">
    <property type="entry name" value="flagell_FliJ"/>
    <property type="match status" value="1"/>
</dbReference>
<protein>
    <recommendedName>
        <fullName evidence="3">Flagellar FliJ protein</fullName>
    </recommendedName>
</protein>
<evidence type="ECO:0000256" key="8">
    <source>
        <dbReference type="ARBA" id="ARBA00022927"/>
    </source>
</evidence>
<dbReference type="Proteomes" id="UP001597214">
    <property type="component" value="Unassembled WGS sequence"/>
</dbReference>
<name>A0ABW4LLM0_9BACI</name>
<comment type="similarity">
    <text evidence="2">Belongs to the FliJ family.</text>
</comment>
<keyword evidence="8" id="KW-0653">Protein transport</keyword>
<keyword evidence="9" id="KW-0472">Membrane</keyword>
<evidence type="ECO:0000313" key="12">
    <source>
        <dbReference type="Proteomes" id="UP001597214"/>
    </source>
</evidence>
<proteinExistence type="inferred from homology"/>
<keyword evidence="10" id="KW-1006">Bacterial flagellum protein export</keyword>
<dbReference type="InterPro" id="IPR012823">
    <property type="entry name" value="Flagell_FliJ"/>
</dbReference>
<dbReference type="EMBL" id="JBHUEM010000003">
    <property type="protein sequence ID" value="MFD1735816.1"/>
    <property type="molecule type" value="Genomic_DNA"/>
</dbReference>
<keyword evidence="11" id="KW-0969">Cilium</keyword>